<organism evidence="3 4">
    <name type="scientific">Parendozoicomonas callyspongiae</name>
    <dbReference type="NCBI Taxonomy" id="2942213"/>
    <lineage>
        <taxon>Bacteria</taxon>
        <taxon>Pseudomonadati</taxon>
        <taxon>Pseudomonadota</taxon>
        <taxon>Gammaproteobacteria</taxon>
        <taxon>Oceanospirillales</taxon>
        <taxon>Endozoicomonadaceae</taxon>
        <taxon>Parendozoicomonas</taxon>
    </lineage>
</organism>
<comment type="caution">
    <text evidence="3">The sequence shown here is derived from an EMBL/GenBank/DDBJ whole genome shotgun (WGS) entry which is preliminary data.</text>
</comment>
<protein>
    <submittedName>
        <fullName evidence="3">DnaT-like ssDNA-binding domain-containing protein</fullName>
    </submittedName>
</protein>
<feature type="region of interest" description="Disordered" evidence="1">
    <location>
        <begin position="117"/>
        <end position="146"/>
    </location>
</feature>
<dbReference type="RefSeq" id="WP_249701188.1">
    <property type="nucleotide sequence ID" value="NZ_JAMFLX010000027.1"/>
</dbReference>
<dbReference type="Pfam" id="PF17948">
    <property type="entry name" value="DnaT"/>
    <property type="match status" value="1"/>
</dbReference>
<sequence>MGDRDSDNLTRRMNREGKGLFEMWLESERQEQQSAPSRAPVSQARSMQPAEASGINQSRRQVSDLEHKLSGHEEEASNLANELKRTQIRIAEQERMLESLRNTAYQQEQELMRLQDEQRADEQALASARQQLQNAEAQYQHQHHQNNVQTAAYSGYPAGNDVFSRHRDNQVAVQARATPLPEDYQPAEWCLQKLLQHNGLTRDYAMQQLDDFKMYWLSTGEARKAWDYRFMKHVIYQWRREKGEKRTERSQPTTEELTDRSWADKYDFDFD</sequence>
<name>A0ABT0PJM0_9GAMM</name>
<feature type="compositionally biased region" description="Basic and acidic residues" evidence="1">
    <location>
        <begin position="1"/>
        <end position="19"/>
    </location>
</feature>
<dbReference type="Proteomes" id="UP001203338">
    <property type="component" value="Unassembled WGS sequence"/>
</dbReference>
<accession>A0ABT0PJM0</accession>
<gene>
    <name evidence="3" type="ORF">M3P05_16730</name>
</gene>
<keyword evidence="4" id="KW-1185">Reference proteome</keyword>
<feature type="region of interest" description="Disordered" evidence="1">
    <location>
        <begin position="1"/>
        <end position="79"/>
    </location>
</feature>
<dbReference type="InterPro" id="IPR040480">
    <property type="entry name" value="DnaT_DNA_bind"/>
</dbReference>
<feature type="domain" description="DnaT DNA-binding" evidence="2">
    <location>
        <begin position="179"/>
        <end position="244"/>
    </location>
</feature>
<evidence type="ECO:0000313" key="4">
    <source>
        <dbReference type="Proteomes" id="UP001203338"/>
    </source>
</evidence>
<feature type="compositionally biased region" description="Low complexity" evidence="1">
    <location>
        <begin position="133"/>
        <end position="146"/>
    </location>
</feature>
<proteinExistence type="predicted"/>
<evidence type="ECO:0000256" key="1">
    <source>
        <dbReference type="SAM" id="MobiDB-lite"/>
    </source>
</evidence>
<dbReference type="Gene3D" id="1.10.8.1180">
    <property type="match status" value="1"/>
</dbReference>
<reference evidence="3 4" key="1">
    <citation type="submission" date="2022-05" db="EMBL/GenBank/DDBJ databases">
        <authorList>
            <person name="Park J.-S."/>
        </authorList>
    </citation>
    <scope>NUCLEOTIDE SEQUENCE [LARGE SCALE GENOMIC DNA]</scope>
    <source>
        <strain evidence="3 4">2012CJ34-2</strain>
    </source>
</reference>
<evidence type="ECO:0000259" key="2">
    <source>
        <dbReference type="Pfam" id="PF17948"/>
    </source>
</evidence>
<evidence type="ECO:0000313" key="3">
    <source>
        <dbReference type="EMBL" id="MCL6271563.1"/>
    </source>
</evidence>
<feature type="compositionally biased region" description="Basic and acidic residues" evidence="1">
    <location>
        <begin position="61"/>
        <end position="75"/>
    </location>
</feature>
<dbReference type="EMBL" id="JAMFLX010000027">
    <property type="protein sequence ID" value="MCL6271563.1"/>
    <property type="molecule type" value="Genomic_DNA"/>
</dbReference>